<evidence type="ECO:0000313" key="1">
    <source>
        <dbReference type="EMBL" id="KAI3744472.1"/>
    </source>
</evidence>
<organism evidence="1 2">
    <name type="scientific">Smallanthus sonchifolius</name>
    <dbReference type="NCBI Taxonomy" id="185202"/>
    <lineage>
        <taxon>Eukaryota</taxon>
        <taxon>Viridiplantae</taxon>
        <taxon>Streptophyta</taxon>
        <taxon>Embryophyta</taxon>
        <taxon>Tracheophyta</taxon>
        <taxon>Spermatophyta</taxon>
        <taxon>Magnoliopsida</taxon>
        <taxon>eudicotyledons</taxon>
        <taxon>Gunneridae</taxon>
        <taxon>Pentapetalae</taxon>
        <taxon>asterids</taxon>
        <taxon>campanulids</taxon>
        <taxon>Asterales</taxon>
        <taxon>Asteraceae</taxon>
        <taxon>Asteroideae</taxon>
        <taxon>Heliantheae alliance</taxon>
        <taxon>Millerieae</taxon>
        <taxon>Smallanthus</taxon>
    </lineage>
</organism>
<evidence type="ECO:0000313" key="2">
    <source>
        <dbReference type="Proteomes" id="UP001056120"/>
    </source>
</evidence>
<accession>A0ACB9DD10</accession>
<gene>
    <name evidence="1" type="ORF">L1987_57553</name>
</gene>
<name>A0ACB9DD10_9ASTR</name>
<reference evidence="2" key="1">
    <citation type="journal article" date="2022" name="Mol. Ecol. Resour.">
        <title>The genomes of chicory, endive, great burdock and yacon provide insights into Asteraceae palaeo-polyploidization history and plant inulin production.</title>
        <authorList>
            <person name="Fan W."/>
            <person name="Wang S."/>
            <person name="Wang H."/>
            <person name="Wang A."/>
            <person name="Jiang F."/>
            <person name="Liu H."/>
            <person name="Zhao H."/>
            <person name="Xu D."/>
            <person name="Zhang Y."/>
        </authorList>
    </citation>
    <scope>NUCLEOTIDE SEQUENCE [LARGE SCALE GENOMIC DNA]</scope>
    <source>
        <strain evidence="2">cv. Yunnan</strain>
    </source>
</reference>
<dbReference type="EMBL" id="CM042036">
    <property type="protein sequence ID" value="KAI3744472.1"/>
    <property type="molecule type" value="Genomic_DNA"/>
</dbReference>
<comment type="caution">
    <text evidence="1">The sequence shown here is derived from an EMBL/GenBank/DDBJ whole genome shotgun (WGS) entry which is preliminary data.</text>
</comment>
<dbReference type="Proteomes" id="UP001056120">
    <property type="component" value="Linkage Group LG19"/>
</dbReference>
<reference evidence="1 2" key="2">
    <citation type="journal article" date="2022" name="Mol. Ecol. Resour.">
        <title>The genomes of chicory, endive, great burdock and yacon provide insights into Asteraceae paleo-polyploidization history and plant inulin production.</title>
        <authorList>
            <person name="Fan W."/>
            <person name="Wang S."/>
            <person name="Wang H."/>
            <person name="Wang A."/>
            <person name="Jiang F."/>
            <person name="Liu H."/>
            <person name="Zhao H."/>
            <person name="Xu D."/>
            <person name="Zhang Y."/>
        </authorList>
    </citation>
    <scope>NUCLEOTIDE SEQUENCE [LARGE SCALE GENOMIC DNA]</scope>
    <source>
        <strain evidence="2">cv. Yunnan</strain>
        <tissue evidence="1">Leaves</tissue>
    </source>
</reference>
<keyword evidence="2" id="KW-1185">Reference proteome</keyword>
<proteinExistence type="predicted"/>
<protein>
    <submittedName>
        <fullName evidence="1">Uncharacterized protein</fullName>
    </submittedName>
</protein>
<sequence length="256" mass="29522">MHFSNHDIKLLESGRPFPKNTIFRAFDPKTRANFSSDNWVFFPSFPFTIDFSYPFPALTTEFFEKTGLIYVKTMPMIWQTLHTLEILIRHHAHDFSVSKLAYVYNLRSHGSSRFLFQIKSGQNHMILKTTQNDSNWKNHFFFVRRDSIPGGDKFPVKWIMKVPSFSELAPPTPNTARRVAFFYGLEPIERTFKLRVPLVKANSKTYPSGSEMSCIRKSNSKFALDDIDNMISIGKKHQEGSKPAIVPSSQTRGSQT</sequence>